<proteinExistence type="predicted"/>
<accession>A0A540L6Z9</accession>
<evidence type="ECO:0000313" key="2">
    <source>
        <dbReference type="Proteomes" id="UP000315295"/>
    </source>
</evidence>
<gene>
    <name evidence="1" type="ORF">C1H46_032187</name>
</gene>
<name>A0A540L6Z9_MALBA</name>
<reference evidence="1 2" key="1">
    <citation type="journal article" date="2019" name="G3 (Bethesda)">
        <title>Sequencing of a Wild Apple (Malus baccata) Genome Unravels the Differences Between Cultivated and Wild Apple Species Regarding Disease Resistance and Cold Tolerance.</title>
        <authorList>
            <person name="Chen X."/>
        </authorList>
    </citation>
    <scope>NUCLEOTIDE SEQUENCE [LARGE SCALE GENOMIC DNA]</scope>
    <source>
        <strain evidence="2">cv. Shandingzi</strain>
        <tissue evidence="1">Leaves</tissue>
    </source>
</reference>
<protein>
    <submittedName>
        <fullName evidence="1">Uncharacterized protein</fullName>
    </submittedName>
</protein>
<dbReference type="Proteomes" id="UP000315295">
    <property type="component" value="Unassembled WGS sequence"/>
</dbReference>
<evidence type="ECO:0000313" key="1">
    <source>
        <dbReference type="EMBL" id="TQD82255.1"/>
    </source>
</evidence>
<dbReference type="AlphaFoldDB" id="A0A540L6Z9"/>
<organism evidence="1 2">
    <name type="scientific">Malus baccata</name>
    <name type="common">Siberian crab apple</name>
    <name type="synonym">Pyrus baccata</name>
    <dbReference type="NCBI Taxonomy" id="106549"/>
    <lineage>
        <taxon>Eukaryota</taxon>
        <taxon>Viridiplantae</taxon>
        <taxon>Streptophyta</taxon>
        <taxon>Embryophyta</taxon>
        <taxon>Tracheophyta</taxon>
        <taxon>Spermatophyta</taxon>
        <taxon>Magnoliopsida</taxon>
        <taxon>eudicotyledons</taxon>
        <taxon>Gunneridae</taxon>
        <taxon>Pentapetalae</taxon>
        <taxon>rosids</taxon>
        <taxon>fabids</taxon>
        <taxon>Rosales</taxon>
        <taxon>Rosaceae</taxon>
        <taxon>Amygdaloideae</taxon>
        <taxon>Maleae</taxon>
        <taxon>Malus</taxon>
    </lineage>
</organism>
<keyword evidence="2" id="KW-1185">Reference proteome</keyword>
<sequence length="75" mass="7890">MAALTQFGSDLYVATQTLLNRGDSSINVDANTSIGDHLVPDASVTPGSSNQLLDALVPWNNDTPAPETPPIIEQI</sequence>
<comment type="caution">
    <text evidence="1">The sequence shown here is derived from an EMBL/GenBank/DDBJ whole genome shotgun (WGS) entry which is preliminary data.</text>
</comment>
<dbReference type="EMBL" id="VIEB01000730">
    <property type="protein sequence ID" value="TQD82255.1"/>
    <property type="molecule type" value="Genomic_DNA"/>
</dbReference>